<sequence length="83" mass="9642">MFCRSHMAVRIINLRKGRWSINPRLLLHERLAQSQAQRLWVKGVKVEQTTRSQQFMKEEEEAIVLPITSRGLKINRAAPSCSI</sequence>
<name>A0A974HF56_XENLA</name>
<dbReference type="Proteomes" id="UP000694892">
    <property type="component" value="Chromosome 6L"/>
</dbReference>
<evidence type="ECO:0000313" key="2">
    <source>
        <dbReference type="Proteomes" id="UP000694892"/>
    </source>
</evidence>
<accession>A0A974HF56</accession>
<dbReference type="AlphaFoldDB" id="A0A974HF56"/>
<reference evidence="2" key="1">
    <citation type="journal article" date="2016" name="Nature">
        <title>Genome evolution in the allotetraploid frog Xenopus laevis.</title>
        <authorList>
            <person name="Session A.M."/>
            <person name="Uno Y."/>
            <person name="Kwon T."/>
            <person name="Chapman J.A."/>
            <person name="Toyoda A."/>
            <person name="Takahashi S."/>
            <person name="Fukui A."/>
            <person name="Hikosaka A."/>
            <person name="Suzuki A."/>
            <person name="Kondo M."/>
            <person name="van Heeringen S.J."/>
            <person name="Quigley I."/>
            <person name="Heinz S."/>
            <person name="Ogino H."/>
            <person name="Ochi H."/>
            <person name="Hellsten U."/>
            <person name="Lyons J.B."/>
            <person name="Simakov O."/>
            <person name="Putnam N."/>
            <person name="Stites J."/>
            <person name="Kuroki Y."/>
            <person name="Tanaka T."/>
            <person name="Michiue T."/>
            <person name="Watanabe M."/>
            <person name="Bogdanovic O."/>
            <person name="Lister R."/>
            <person name="Georgiou G."/>
            <person name="Paranjpe S.S."/>
            <person name="van Kruijsbergen I."/>
            <person name="Shu S."/>
            <person name="Carlson J."/>
            <person name="Kinoshita T."/>
            <person name="Ohta Y."/>
            <person name="Mawaribuchi S."/>
            <person name="Jenkins J."/>
            <person name="Grimwood J."/>
            <person name="Schmutz J."/>
            <person name="Mitros T."/>
            <person name="Mozaffari S.V."/>
            <person name="Suzuki Y."/>
            <person name="Haramoto Y."/>
            <person name="Yamamoto T.S."/>
            <person name="Takagi C."/>
            <person name="Heald R."/>
            <person name="Miller K."/>
            <person name="Haudenschild C."/>
            <person name="Kitzman J."/>
            <person name="Nakayama T."/>
            <person name="Izutsu Y."/>
            <person name="Robert J."/>
            <person name="Fortriede J."/>
            <person name="Burns K."/>
            <person name="Lotay V."/>
            <person name="Karimi K."/>
            <person name="Yasuoka Y."/>
            <person name="Dichmann D.S."/>
            <person name="Flajnik M.F."/>
            <person name="Houston D.W."/>
            <person name="Shendure J."/>
            <person name="DuPasquier L."/>
            <person name="Vize P.D."/>
            <person name="Zorn A.M."/>
            <person name="Ito M."/>
            <person name="Marcotte E.M."/>
            <person name="Wallingford J.B."/>
            <person name="Ito Y."/>
            <person name="Asashima M."/>
            <person name="Ueno N."/>
            <person name="Matsuda Y."/>
            <person name="Veenstra G.J."/>
            <person name="Fujiyama A."/>
            <person name="Harland R.M."/>
            <person name="Taira M."/>
            <person name="Rokhsar D.S."/>
        </authorList>
    </citation>
    <scope>NUCLEOTIDE SEQUENCE [LARGE SCALE GENOMIC DNA]</scope>
    <source>
        <strain evidence="2">J</strain>
    </source>
</reference>
<organism evidence="1 2">
    <name type="scientific">Xenopus laevis</name>
    <name type="common">African clawed frog</name>
    <dbReference type="NCBI Taxonomy" id="8355"/>
    <lineage>
        <taxon>Eukaryota</taxon>
        <taxon>Metazoa</taxon>
        <taxon>Chordata</taxon>
        <taxon>Craniata</taxon>
        <taxon>Vertebrata</taxon>
        <taxon>Euteleostomi</taxon>
        <taxon>Amphibia</taxon>
        <taxon>Batrachia</taxon>
        <taxon>Anura</taxon>
        <taxon>Pipoidea</taxon>
        <taxon>Pipidae</taxon>
        <taxon>Xenopodinae</taxon>
        <taxon>Xenopus</taxon>
        <taxon>Xenopus</taxon>
    </lineage>
</organism>
<evidence type="ECO:0000313" key="1">
    <source>
        <dbReference type="EMBL" id="OCT75346.1"/>
    </source>
</evidence>
<protein>
    <submittedName>
        <fullName evidence="1">Uncharacterized protein</fullName>
    </submittedName>
</protein>
<proteinExistence type="predicted"/>
<dbReference type="EMBL" id="CM004476">
    <property type="protein sequence ID" value="OCT75346.1"/>
    <property type="molecule type" value="Genomic_DNA"/>
</dbReference>
<gene>
    <name evidence="1" type="ORF">XELAEV_18030526mg</name>
</gene>